<evidence type="ECO:0000259" key="2">
    <source>
        <dbReference type="Pfam" id="PF07530"/>
    </source>
</evidence>
<dbReference type="Proteomes" id="UP001054945">
    <property type="component" value="Unassembled WGS sequence"/>
</dbReference>
<keyword evidence="4" id="KW-1185">Reference proteome</keyword>
<organism evidence="3 4">
    <name type="scientific">Caerostris extrusa</name>
    <name type="common">Bark spider</name>
    <name type="synonym">Caerostris bankana</name>
    <dbReference type="NCBI Taxonomy" id="172846"/>
    <lineage>
        <taxon>Eukaryota</taxon>
        <taxon>Metazoa</taxon>
        <taxon>Ecdysozoa</taxon>
        <taxon>Arthropoda</taxon>
        <taxon>Chelicerata</taxon>
        <taxon>Arachnida</taxon>
        <taxon>Araneae</taxon>
        <taxon>Araneomorphae</taxon>
        <taxon>Entelegynae</taxon>
        <taxon>Araneoidea</taxon>
        <taxon>Araneidae</taxon>
        <taxon>Caerostris</taxon>
    </lineage>
</organism>
<accession>A0AAV4SY41</accession>
<gene>
    <name evidence="3" type="primary">ORF1_81</name>
    <name evidence="3" type="ORF">CEXT_363431</name>
</gene>
<reference evidence="3 4" key="1">
    <citation type="submission" date="2021-06" db="EMBL/GenBank/DDBJ databases">
        <title>Caerostris extrusa draft genome.</title>
        <authorList>
            <person name="Kono N."/>
            <person name="Arakawa K."/>
        </authorList>
    </citation>
    <scope>NUCLEOTIDE SEQUENCE [LARGE SCALE GENOMIC DNA]</scope>
</reference>
<evidence type="ECO:0000313" key="3">
    <source>
        <dbReference type="EMBL" id="GIY37422.1"/>
    </source>
</evidence>
<feature type="compositionally biased region" description="Basic and acidic residues" evidence="1">
    <location>
        <begin position="24"/>
        <end position="39"/>
    </location>
</feature>
<dbReference type="EMBL" id="BPLR01010172">
    <property type="protein sequence ID" value="GIY37422.1"/>
    <property type="molecule type" value="Genomic_DNA"/>
</dbReference>
<feature type="domain" description="Pre-C2HC" evidence="2">
    <location>
        <begin position="108"/>
        <end position="169"/>
    </location>
</feature>
<protein>
    <submittedName>
        <fullName evidence="3">Nucleic-acid-binding protein from transposon X-element</fullName>
    </submittedName>
</protein>
<evidence type="ECO:0000256" key="1">
    <source>
        <dbReference type="SAM" id="MobiDB-lite"/>
    </source>
</evidence>
<name>A0AAV4SY41_CAEEX</name>
<feature type="region of interest" description="Disordered" evidence="1">
    <location>
        <begin position="76"/>
        <end position="100"/>
    </location>
</feature>
<comment type="caution">
    <text evidence="3">The sequence shown here is derived from an EMBL/GenBank/DDBJ whole genome shotgun (WGS) entry which is preliminary data.</text>
</comment>
<dbReference type="Pfam" id="PF07530">
    <property type="entry name" value="PRE_C2HC"/>
    <property type="match status" value="1"/>
</dbReference>
<proteinExistence type="predicted"/>
<evidence type="ECO:0000313" key="4">
    <source>
        <dbReference type="Proteomes" id="UP001054945"/>
    </source>
</evidence>
<sequence length="355" mass="39743">MPKPSRSKSQKEYPWSHLVDSILTRDKKIQPSKRQKETKPTPPTEAVLSTDLVLDAIHKNALEMVIKSRQTLDQLENHGQKPAKSDFNGRKPKHLSTKRGLPTCTQKADIAAAIDQEKFKILKIAQLTSGRTKKPLPLFLIKIANSLIADEILKISSLHGTRVTVEKYRGRNIVSQCRRCYGFYHSSENCFLKVHCGVCAGDHPTNECKLQPNAVKKCINCQGSHAAFYRGCPKFQGETLHSGNGYTPAKTKISLNENQTNRQLIPEGGKRTYASTIRDQNEQAHLSTTIPSKLPTNPTEVDLFSTLLKLVHLEEINGPLLLIAYRAALPAISKTNCLEEKYCIILEKYGAFLFN</sequence>
<feature type="compositionally biased region" description="Basic and acidic residues" evidence="1">
    <location>
        <begin position="76"/>
        <end position="89"/>
    </location>
</feature>
<feature type="region of interest" description="Disordered" evidence="1">
    <location>
        <begin position="24"/>
        <end position="45"/>
    </location>
</feature>
<dbReference type="AlphaFoldDB" id="A0AAV4SY41"/>
<dbReference type="InterPro" id="IPR006579">
    <property type="entry name" value="Pre_C2HC_dom"/>
</dbReference>